<gene>
    <name evidence="1" type="ORF">Gohar_022292</name>
</gene>
<accession>A0A7J9IAK5</accession>
<keyword evidence="2" id="KW-1185">Reference proteome</keyword>
<protein>
    <submittedName>
        <fullName evidence="1">Uncharacterized protein</fullName>
    </submittedName>
</protein>
<organism evidence="1 2">
    <name type="scientific">Gossypium harknessii</name>
    <dbReference type="NCBI Taxonomy" id="34285"/>
    <lineage>
        <taxon>Eukaryota</taxon>
        <taxon>Viridiplantae</taxon>
        <taxon>Streptophyta</taxon>
        <taxon>Embryophyta</taxon>
        <taxon>Tracheophyta</taxon>
        <taxon>Spermatophyta</taxon>
        <taxon>Magnoliopsida</taxon>
        <taxon>eudicotyledons</taxon>
        <taxon>Gunneridae</taxon>
        <taxon>Pentapetalae</taxon>
        <taxon>rosids</taxon>
        <taxon>malvids</taxon>
        <taxon>Malvales</taxon>
        <taxon>Malvaceae</taxon>
        <taxon>Malvoideae</taxon>
        <taxon>Gossypium</taxon>
    </lineage>
</organism>
<name>A0A7J9IAK5_9ROSI</name>
<dbReference type="AlphaFoldDB" id="A0A7J9IAK5"/>
<dbReference type="Proteomes" id="UP000593560">
    <property type="component" value="Unassembled WGS sequence"/>
</dbReference>
<reference evidence="1 2" key="1">
    <citation type="journal article" date="2019" name="Genome Biol. Evol.">
        <title>Insights into the evolution of the New World diploid cottons (Gossypium, subgenus Houzingenia) based on genome sequencing.</title>
        <authorList>
            <person name="Grover C.E."/>
            <person name="Arick M.A. 2nd"/>
            <person name="Thrash A."/>
            <person name="Conover J.L."/>
            <person name="Sanders W.S."/>
            <person name="Peterson D.G."/>
            <person name="Frelichowski J.E."/>
            <person name="Scheffler J.A."/>
            <person name="Scheffler B.E."/>
            <person name="Wendel J.F."/>
        </authorList>
    </citation>
    <scope>NUCLEOTIDE SEQUENCE [LARGE SCALE GENOMIC DNA]</scope>
    <source>
        <strain evidence="1">0</strain>
        <tissue evidence="1">Leaf</tissue>
    </source>
</reference>
<dbReference type="EMBL" id="JABFAD010327924">
    <property type="protein sequence ID" value="MBA0819117.1"/>
    <property type="molecule type" value="Genomic_DNA"/>
</dbReference>
<sequence length="20" mass="2345">MLSRSTLIRGIHHILNNVRN</sequence>
<proteinExistence type="predicted"/>
<comment type="caution">
    <text evidence="1">The sequence shown here is derived from an EMBL/GenBank/DDBJ whole genome shotgun (WGS) entry which is preliminary data.</text>
</comment>
<evidence type="ECO:0000313" key="2">
    <source>
        <dbReference type="Proteomes" id="UP000593560"/>
    </source>
</evidence>
<evidence type="ECO:0000313" key="1">
    <source>
        <dbReference type="EMBL" id="MBA0819117.1"/>
    </source>
</evidence>